<sequence length="317" mass="33829">MRSRRPPIHRFAAAMRISVAALALASAPAWAHPTEKVTKPVPALLPLATQFEIASAGTGRTYKIYVSTPVVPAPSNGYAILYVLDADATFPTAASQALLASTMEGGKPIVVVGIGYPDVMASTHLRTRDLSPYLPIAGTDVNMVVKPEDWGGADGFHRFMLDELRPVIDAMVKVDKGDQSLMGYSLGGLFALHVLLTNPEAYRNYVIGSPAIFYTGKKVLEDLPSFAEKIRNGAVSPRILITADELEQSGGPGSLPAHFRMVDNAREAAEALRKIQGRNGYRADYALFPGETHNSGIPAATSRGVAFVGSVVGDARK</sequence>
<comment type="caution">
    <text evidence="4">The sequence shown here is derived from an EMBL/GenBank/DDBJ whole genome shotgun (WGS) entry which is preliminary data.</text>
</comment>
<gene>
    <name evidence="4" type="ORF">K7G82_25095</name>
</gene>
<dbReference type="SUPFAM" id="SSF53474">
    <property type="entry name" value="alpha/beta-Hydrolases"/>
    <property type="match status" value="1"/>
</dbReference>
<organism evidence="4 5">
    <name type="scientific">Sphingomonas colocasiae</name>
    <dbReference type="NCBI Taxonomy" id="1848973"/>
    <lineage>
        <taxon>Bacteria</taxon>
        <taxon>Pseudomonadati</taxon>
        <taxon>Pseudomonadota</taxon>
        <taxon>Alphaproteobacteria</taxon>
        <taxon>Sphingomonadales</taxon>
        <taxon>Sphingomonadaceae</taxon>
        <taxon>Sphingomonas</taxon>
    </lineage>
</organism>
<dbReference type="EMBL" id="JAINVV010000012">
    <property type="protein sequence ID" value="MBY8825603.1"/>
    <property type="molecule type" value="Genomic_DNA"/>
</dbReference>
<dbReference type="PANTHER" id="PTHR40841:SF2">
    <property type="entry name" value="SIDEROPHORE-DEGRADING ESTERASE (EUROFUNG)"/>
    <property type="match status" value="1"/>
</dbReference>
<dbReference type="Pfam" id="PF00756">
    <property type="entry name" value="Esterase"/>
    <property type="match status" value="1"/>
</dbReference>
<keyword evidence="5" id="KW-1185">Reference proteome</keyword>
<dbReference type="Gene3D" id="3.40.50.1820">
    <property type="entry name" value="alpha/beta hydrolase"/>
    <property type="match status" value="1"/>
</dbReference>
<keyword evidence="3" id="KW-0732">Signal</keyword>
<evidence type="ECO:0000313" key="5">
    <source>
        <dbReference type="Proteomes" id="UP000706039"/>
    </source>
</evidence>
<evidence type="ECO:0008006" key="6">
    <source>
        <dbReference type="Google" id="ProtNLM"/>
    </source>
</evidence>
<dbReference type="InterPro" id="IPR052558">
    <property type="entry name" value="Siderophore_Hydrolase_D"/>
</dbReference>
<dbReference type="InterPro" id="IPR000801">
    <property type="entry name" value="Esterase-like"/>
</dbReference>
<evidence type="ECO:0000256" key="3">
    <source>
        <dbReference type="SAM" id="SignalP"/>
    </source>
</evidence>
<feature type="chain" id="PRO_5047527825" description="Alpha/beta hydrolase" evidence="3">
    <location>
        <begin position="32"/>
        <end position="317"/>
    </location>
</feature>
<dbReference type="Proteomes" id="UP000706039">
    <property type="component" value="Unassembled WGS sequence"/>
</dbReference>
<evidence type="ECO:0000313" key="4">
    <source>
        <dbReference type="EMBL" id="MBY8825603.1"/>
    </source>
</evidence>
<feature type="signal peptide" evidence="3">
    <location>
        <begin position="1"/>
        <end position="31"/>
    </location>
</feature>
<comment type="similarity">
    <text evidence="1">Belongs to the esterase D family.</text>
</comment>
<name>A0ABS7PWM3_9SPHN</name>
<dbReference type="InterPro" id="IPR029058">
    <property type="entry name" value="AB_hydrolase_fold"/>
</dbReference>
<dbReference type="PANTHER" id="PTHR40841">
    <property type="entry name" value="SIDEROPHORE TRIACETYLFUSARININE C ESTERASE"/>
    <property type="match status" value="1"/>
</dbReference>
<keyword evidence="2" id="KW-0378">Hydrolase</keyword>
<proteinExistence type="inferred from homology"/>
<protein>
    <recommendedName>
        <fullName evidence="6">Alpha/beta hydrolase</fullName>
    </recommendedName>
</protein>
<evidence type="ECO:0000256" key="2">
    <source>
        <dbReference type="ARBA" id="ARBA00022801"/>
    </source>
</evidence>
<accession>A0ABS7PWM3</accession>
<evidence type="ECO:0000256" key="1">
    <source>
        <dbReference type="ARBA" id="ARBA00005622"/>
    </source>
</evidence>
<reference evidence="4 5" key="1">
    <citation type="submission" date="2021-08" db="EMBL/GenBank/DDBJ databases">
        <authorList>
            <person name="Tuo L."/>
        </authorList>
    </citation>
    <scope>NUCLEOTIDE SEQUENCE [LARGE SCALE GENOMIC DNA]</scope>
    <source>
        <strain evidence="4 5">JCM 31229</strain>
    </source>
</reference>